<keyword evidence="14" id="KW-1185">Reference proteome</keyword>
<protein>
    <recommendedName>
        <fullName evidence="3 11">Adenosine kinase</fullName>
        <shortName evidence="11">AK</shortName>
        <ecNumber evidence="3 11">2.7.1.20</ecNumber>
    </recommendedName>
    <alternativeName>
        <fullName evidence="11">Adenosine 5'-phosphotransferase</fullName>
    </alternativeName>
</protein>
<dbReference type="GO" id="GO:0006144">
    <property type="term" value="P:purine nucleobase metabolic process"/>
    <property type="evidence" value="ECO:0007669"/>
    <property type="project" value="TreeGrafter"/>
</dbReference>
<dbReference type="FunFam" id="3.40.1190.20:FF:000006">
    <property type="entry name" value="Adenosine kinase 2"/>
    <property type="match status" value="1"/>
</dbReference>
<keyword evidence="4 11" id="KW-0808">Transferase</keyword>
<keyword evidence="5 11" id="KW-0660">Purine salvage</keyword>
<feature type="domain" description="Carbohydrate kinase PfkB" evidence="12">
    <location>
        <begin position="63"/>
        <end position="371"/>
    </location>
</feature>
<keyword evidence="11" id="KW-0539">Nucleus</keyword>
<dbReference type="InterPro" id="IPR029056">
    <property type="entry name" value="Ribokinase-like"/>
</dbReference>
<dbReference type="InterPro" id="IPR002173">
    <property type="entry name" value="Carboh/pur_kinase_PfkB_CS"/>
</dbReference>
<feature type="active site" description="Proton acceptor" evidence="10">
    <location>
        <position position="334"/>
    </location>
</feature>
<dbReference type="GO" id="GO:0005829">
    <property type="term" value="C:cytosol"/>
    <property type="evidence" value="ECO:0007669"/>
    <property type="project" value="TreeGrafter"/>
</dbReference>
<dbReference type="InterPro" id="IPR001805">
    <property type="entry name" value="Adenokinase"/>
</dbReference>
<keyword evidence="9 11" id="KW-0460">Magnesium</keyword>
<dbReference type="GO" id="GO:0005634">
    <property type="term" value="C:nucleus"/>
    <property type="evidence" value="ECO:0007669"/>
    <property type="project" value="UniProtKB-SubCell"/>
</dbReference>
<dbReference type="PRINTS" id="PR00989">
    <property type="entry name" value="ADENOKINASE"/>
</dbReference>
<comment type="pathway">
    <text evidence="1 11">Purine metabolism; AMP biosynthesis via salvage pathway; AMP from adenosine: step 1/1.</text>
</comment>
<evidence type="ECO:0000256" key="9">
    <source>
        <dbReference type="ARBA" id="ARBA00022842"/>
    </source>
</evidence>
<dbReference type="Gene3D" id="3.40.1190.20">
    <property type="match status" value="1"/>
</dbReference>
<evidence type="ECO:0000259" key="12">
    <source>
        <dbReference type="Pfam" id="PF00294"/>
    </source>
</evidence>
<dbReference type="GO" id="GO:0006169">
    <property type="term" value="P:adenosine salvage"/>
    <property type="evidence" value="ECO:0007669"/>
    <property type="project" value="UniProtKB-ARBA"/>
</dbReference>
<keyword evidence="8 11" id="KW-0067">ATP-binding</keyword>
<keyword evidence="7 11" id="KW-0418">Kinase</keyword>
<evidence type="ECO:0000256" key="1">
    <source>
        <dbReference type="ARBA" id="ARBA00004801"/>
    </source>
</evidence>
<dbReference type="CDD" id="cd01168">
    <property type="entry name" value="adenosine_kinase"/>
    <property type="match status" value="1"/>
</dbReference>
<evidence type="ECO:0000256" key="3">
    <source>
        <dbReference type="ARBA" id="ARBA00012119"/>
    </source>
</evidence>
<name>A0A914A8C5_PATMI</name>
<evidence type="ECO:0000256" key="11">
    <source>
        <dbReference type="RuleBase" id="RU368116"/>
    </source>
</evidence>
<comment type="similarity">
    <text evidence="2 11">Belongs to the carbohydrate kinase PfkB family.</text>
</comment>
<dbReference type="RefSeq" id="XP_038060018.1">
    <property type="nucleotide sequence ID" value="XM_038204090.1"/>
</dbReference>
<keyword evidence="6 11" id="KW-0547">Nucleotide-binding</keyword>
<evidence type="ECO:0000256" key="2">
    <source>
        <dbReference type="ARBA" id="ARBA00010688"/>
    </source>
</evidence>
<evidence type="ECO:0000256" key="10">
    <source>
        <dbReference type="PIRSR" id="PIRSR601805-1"/>
    </source>
</evidence>
<evidence type="ECO:0000256" key="6">
    <source>
        <dbReference type="ARBA" id="ARBA00022741"/>
    </source>
</evidence>
<dbReference type="FunFam" id="3.30.1110.10:FF:000001">
    <property type="entry name" value="Adenosine kinase a"/>
    <property type="match status" value="1"/>
</dbReference>
<dbReference type="PANTHER" id="PTHR45769:SF3">
    <property type="entry name" value="ADENOSINE KINASE"/>
    <property type="match status" value="1"/>
</dbReference>
<reference evidence="13" key="1">
    <citation type="submission" date="2022-11" db="UniProtKB">
        <authorList>
            <consortium name="EnsemblMetazoa"/>
        </authorList>
    </citation>
    <scope>IDENTIFICATION</scope>
</reference>
<dbReference type="EnsemblMetazoa" id="XM_038204090.1">
    <property type="protein sequence ID" value="XP_038060018.1"/>
    <property type="gene ID" value="LOC119731078"/>
</dbReference>
<dbReference type="OrthoDB" id="432447at2759"/>
<evidence type="ECO:0000256" key="8">
    <source>
        <dbReference type="ARBA" id="ARBA00022840"/>
    </source>
</evidence>
<dbReference type="OMA" id="RTMCTYL"/>
<sequence length="379" mass="42161">MSKSHLLARPKPLFTDRICIPGMSTGDMTEPTIKKSKLDVREGILFGIGNPLLDICAHADKDFLDKYGLDANTAILAEDKHKPMYGDMIKRFDVEYIPGGACQNTFRTTQWVLGLPERTTFCGCIGEDDYAKNMREKMAEAKVRTSYLVDKEQPTGTCAAVITGKNRSLVANLAAANHFKKDHLLKPENWALVEKAEFYYTPGFHLTVAPDAILAFAEHALEHNKVFMTNLSAPFISQFFKEPQMQVMPYVDYLFGNETEFAAFAKEQNFGTENLEEVALKAAALDKKNKKRQRVVVITQGSNDTIVAQDGKVTKFPVMLLKEEEIVDTNGAGDAFVGGFLAQLVQGKDVAECIRCAHYAANYIIQRSGISFDGKSDFQ</sequence>
<dbReference type="SUPFAM" id="SSF53613">
    <property type="entry name" value="Ribokinase-like"/>
    <property type="match status" value="1"/>
</dbReference>
<comment type="subunit">
    <text evidence="11">Monomer.</text>
</comment>
<evidence type="ECO:0000313" key="13">
    <source>
        <dbReference type="EnsemblMetazoa" id="XP_038060018.1"/>
    </source>
</evidence>
<evidence type="ECO:0000256" key="4">
    <source>
        <dbReference type="ARBA" id="ARBA00022679"/>
    </source>
</evidence>
<evidence type="ECO:0000313" key="14">
    <source>
        <dbReference type="Proteomes" id="UP000887568"/>
    </source>
</evidence>
<comment type="cofactor">
    <cofactor evidence="11">
        <name>Mg(2+)</name>
        <dbReference type="ChEBI" id="CHEBI:18420"/>
    </cofactor>
    <text evidence="11">Binds 3 Mg(2+) ions per subunit.</text>
</comment>
<dbReference type="Gene3D" id="3.30.1110.10">
    <property type="match status" value="1"/>
</dbReference>
<evidence type="ECO:0000256" key="5">
    <source>
        <dbReference type="ARBA" id="ARBA00022726"/>
    </source>
</evidence>
<dbReference type="GO" id="GO:0044209">
    <property type="term" value="P:AMP salvage"/>
    <property type="evidence" value="ECO:0007669"/>
    <property type="project" value="UniProtKB-UniRule"/>
</dbReference>
<accession>A0A914A8C5</accession>
<comment type="function">
    <text evidence="11">ATP dependent phosphorylation of adenosine and other related nucleoside analogs to monophosphate derivatives.</text>
</comment>
<comment type="subcellular location">
    <subcellularLocation>
        <location evidence="11">Nucleus</location>
    </subcellularLocation>
</comment>
<evidence type="ECO:0000256" key="7">
    <source>
        <dbReference type="ARBA" id="ARBA00022777"/>
    </source>
</evidence>
<dbReference type="InterPro" id="IPR011611">
    <property type="entry name" value="PfkB_dom"/>
</dbReference>
<comment type="catalytic activity">
    <reaction evidence="11">
        <text>adenosine + ATP = AMP + ADP + H(+)</text>
        <dbReference type="Rhea" id="RHEA:20824"/>
        <dbReference type="ChEBI" id="CHEBI:15378"/>
        <dbReference type="ChEBI" id="CHEBI:16335"/>
        <dbReference type="ChEBI" id="CHEBI:30616"/>
        <dbReference type="ChEBI" id="CHEBI:456215"/>
        <dbReference type="ChEBI" id="CHEBI:456216"/>
        <dbReference type="EC" id="2.7.1.20"/>
    </reaction>
</comment>
<dbReference type="EC" id="2.7.1.20" evidence="3 11"/>
<proteinExistence type="inferred from homology"/>
<dbReference type="GO" id="GO:0005524">
    <property type="term" value="F:ATP binding"/>
    <property type="evidence" value="ECO:0007669"/>
    <property type="project" value="UniProtKB-UniRule"/>
</dbReference>
<dbReference type="PROSITE" id="PS00584">
    <property type="entry name" value="PFKB_KINASES_2"/>
    <property type="match status" value="1"/>
</dbReference>
<dbReference type="Pfam" id="PF00294">
    <property type="entry name" value="PfkB"/>
    <property type="match status" value="1"/>
</dbReference>
<dbReference type="CTD" id="132"/>
<dbReference type="PANTHER" id="PTHR45769">
    <property type="entry name" value="ADENOSINE KINASE"/>
    <property type="match status" value="1"/>
</dbReference>
<dbReference type="AlphaFoldDB" id="A0A914A8C5"/>
<dbReference type="GeneID" id="119731078"/>
<organism evidence="13 14">
    <name type="scientific">Patiria miniata</name>
    <name type="common">Bat star</name>
    <name type="synonym">Asterina miniata</name>
    <dbReference type="NCBI Taxonomy" id="46514"/>
    <lineage>
        <taxon>Eukaryota</taxon>
        <taxon>Metazoa</taxon>
        <taxon>Echinodermata</taxon>
        <taxon>Eleutherozoa</taxon>
        <taxon>Asterozoa</taxon>
        <taxon>Asteroidea</taxon>
        <taxon>Valvatacea</taxon>
        <taxon>Valvatida</taxon>
        <taxon>Asterinidae</taxon>
        <taxon>Patiria</taxon>
    </lineage>
</organism>
<dbReference type="Proteomes" id="UP000887568">
    <property type="component" value="Unplaced"/>
</dbReference>
<dbReference type="GO" id="GO:0004001">
    <property type="term" value="F:adenosine kinase activity"/>
    <property type="evidence" value="ECO:0007669"/>
    <property type="project" value="UniProtKB-UniRule"/>
</dbReference>